<accession>A0A7W5Y902</accession>
<dbReference type="Pfam" id="PF01337">
    <property type="entry name" value="Barstar"/>
    <property type="match status" value="1"/>
</dbReference>
<dbReference type="Gene3D" id="3.30.370.10">
    <property type="entry name" value="Barstar-like"/>
    <property type="match status" value="1"/>
</dbReference>
<name>A0A7W5Y902_9ACTN</name>
<feature type="domain" description="Barstar (barnase inhibitor)" evidence="2">
    <location>
        <begin position="5"/>
        <end position="86"/>
    </location>
</feature>
<dbReference type="InterPro" id="IPR035905">
    <property type="entry name" value="Barstar-like_sf"/>
</dbReference>
<dbReference type="RefSeq" id="WP_183651894.1">
    <property type="nucleotide sequence ID" value="NZ_BAAAXX010000006.1"/>
</dbReference>
<evidence type="ECO:0000313" key="4">
    <source>
        <dbReference type="Proteomes" id="UP000579945"/>
    </source>
</evidence>
<dbReference type="GeneID" id="95391292"/>
<evidence type="ECO:0000259" key="2">
    <source>
        <dbReference type="Pfam" id="PF01337"/>
    </source>
</evidence>
<comment type="caution">
    <text evidence="3">The sequence shown here is derived from an EMBL/GenBank/DDBJ whole genome shotgun (WGS) entry which is preliminary data.</text>
</comment>
<comment type="similarity">
    <text evidence="1">Belongs to the barstar family.</text>
</comment>
<reference evidence="3 4" key="1">
    <citation type="submission" date="2020-08" db="EMBL/GenBank/DDBJ databases">
        <title>Sequencing the genomes of 1000 actinobacteria strains.</title>
        <authorList>
            <person name="Klenk H.-P."/>
        </authorList>
    </citation>
    <scope>NUCLEOTIDE SEQUENCE [LARGE SCALE GENOMIC DNA]</scope>
    <source>
        <strain evidence="3 4">DSM 44320</strain>
    </source>
</reference>
<dbReference type="SUPFAM" id="SSF52038">
    <property type="entry name" value="Barstar-related"/>
    <property type="match status" value="1"/>
</dbReference>
<organism evidence="3 4">
    <name type="scientific">Nonomuraea dietziae</name>
    <dbReference type="NCBI Taxonomy" id="65515"/>
    <lineage>
        <taxon>Bacteria</taxon>
        <taxon>Bacillati</taxon>
        <taxon>Actinomycetota</taxon>
        <taxon>Actinomycetes</taxon>
        <taxon>Streptosporangiales</taxon>
        <taxon>Streptosporangiaceae</taxon>
        <taxon>Nonomuraea</taxon>
    </lineage>
</organism>
<dbReference type="InterPro" id="IPR000468">
    <property type="entry name" value="Barstar"/>
</dbReference>
<sequence>MRFEHEIGGDTLDTSDAVMAAIASALEFPSYFGHNLDALYDCLTDLSWLPAGEHVLIWSNPAPLRAADATAYDAIAAVLTEAVADGAGGDAYLSVLLQAD</sequence>
<gene>
    <name evidence="3" type="ORF">FHR33_004953</name>
</gene>
<evidence type="ECO:0000256" key="1">
    <source>
        <dbReference type="ARBA" id="ARBA00006845"/>
    </source>
</evidence>
<dbReference type="EMBL" id="JACIBV010000001">
    <property type="protein sequence ID" value="MBB3729093.1"/>
    <property type="molecule type" value="Genomic_DNA"/>
</dbReference>
<evidence type="ECO:0000313" key="3">
    <source>
        <dbReference type="EMBL" id="MBB3729093.1"/>
    </source>
</evidence>
<dbReference type="AlphaFoldDB" id="A0A7W5Y902"/>
<keyword evidence="4" id="KW-1185">Reference proteome</keyword>
<protein>
    <submittedName>
        <fullName evidence="3">RNAse (Barnase) inhibitor barstar</fullName>
    </submittedName>
</protein>
<proteinExistence type="inferred from homology"/>
<dbReference type="Proteomes" id="UP000579945">
    <property type="component" value="Unassembled WGS sequence"/>
</dbReference>